<dbReference type="Proteomes" id="UP000006346">
    <property type="component" value="Chromosome"/>
</dbReference>
<dbReference type="EMBL" id="CP003108">
    <property type="protein sequence ID" value="AET69147.1"/>
    <property type="molecule type" value="Genomic_DNA"/>
</dbReference>
<dbReference type="AlphaFoldDB" id="G7WIS3"/>
<dbReference type="HOGENOM" id="CLU_2989271_0_0_9"/>
<gene>
    <name evidence="1" type="ordered locus">Desor_3670</name>
</gene>
<proteinExistence type="predicted"/>
<evidence type="ECO:0000313" key="2">
    <source>
        <dbReference type="Proteomes" id="UP000006346"/>
    </source>
</evidence>
<evidence type="ECO:0000313" key="1">
    <source>
        <dbReference type="EMBL" id="AET69147.1"/>
    </source>
</evidence>
<dbReference type="STRING" id="768706.Desor_3670"/>
<reference evidence="2" key="1">
    <citation type="submission" date="2011-11" db="EMBL/GenBank/DDBJ databases">
        <title>Complete sequence of Desulfosporosinus orientis DSM 765.</title>
        <authorList>
            <person name="Lucas S."/>
            <person name="Han J."/>
            <person name="Lapidus A."/>
            <person name="Cheng J.-F."/>
            <person name="Goodwin L."/>
            <person name="Pitluck S."/>
            <person name="Peters L."/>
            <person name="Ovchinnikova G."/>
            <person name="Teshima H."/>
            <person name="Detter J.C."/>
            <person name="Han C."/>
            <person name="Tapia R."/>
            <person name="Land M."/>
            <person name="Hauser L."/>
            <person name="Kyrpides N."/>
            <person name="Ivanova N."/>
            <person name="Pagani I."/>
            <person name="Pester M."/>
            <person name="Spring S."/>
            <person name="Ollivier B."/>
            <person name="Rattei T."/>
            <person name="Klenk H.-P."/>
            <person name="Wagner M."/>
            <person name="Loy A."/>
            <person name="Woyke T."/>
        </authorList>
    </citation>
    <scope>NUCLEOTIDE SEQUENCE [LARGE SCALE GENOMIC DNA]</scope>
    <source>
        <strain evidence="2">ATCC 19365 / DSM 765 / NCIMB 8382 / VKM B-1628</strain>
    </source>
</reference>
<accession>G7WIS3</accession>
<dbReference type="KEGG" id="dor:Desor_3670"/>
<sequence length="57" mass="6317">MSHFEMGVSNWDMPCITIASQASYSQPPTGGKTLKSGLKQRLLHDNMTIYMLSALDN</sequence>
<organism evidence="1 2">
    <name type="scientific">Desulfosporosinus orientis (strain ATCC 19365 / DSM 765 / NCIMB 8382 / VKM B-1628 / Singapore I)</name>
    <name type="common">Desulfotomaculum orientis</name>
    <dbReference type="NCBI Taxonomy" id="768706"/>
    <lineage>
        <taxon>Bacteria</taxon>
        <taxon>Bacillati</taxon>
        <taxon>Bacillota</taxon>
        <taxon>Clostridia</taxon>
        <taxon>Eubacteriales</taxon>
        <taxon>Desulfitobacteriaceae</taxon>
        <taxon>Desulfosporosinus</taxon>
    </lineage>
</organism>
<keyword evidence="2" id="KW-1185">Reference proteome</keyword>
<name>G7WIS3_DESOD</name>
<reference evidence="1 2" key="2">
    <citation type="journal article" date="2012" name="J. Bacteriol.">
        <title>Complete genome sequences of Desulfosporosinus orientis DSM765T, Desulfosporosinus youngiae DSM17734T, Desulfosporosinus meridiei DSM13257T, and Desulfosporosinus acidiphilus DSM22704T.</title>
        <authorList>
            <person name="Pester M."/>
            <person name="Brambilla E."/>
            <person name="Alazard D."/>
            <person name="Rattei T."/>
            <person name="Weinmaier T."/>
            <person name="Han J."/>
            <person name="Lucas S."/>
            <person name="Lapidus A."/>
            <person name="Cheng J.F."/>
            <person name="Goodwin L."/>
            <person name="Pitluck S."/>
            <person name="Peters L."/>
            <person name="Ovchinnikova G."/>
            <person name="Teshima H."/>
            <person name="Detter J.C."/>
            <person name="Han C.S."/>
            <person name="Tapia R."/>
            <person name="Land M.L."/>
            <person name="Hauser L."/>
            <person name="Kyrpides N.C."/>
            <person name="Ivanova N.N."/>
            <person name="Pagani I."/>
            <person name="Huntmann M."/>
            <person name="Wei C.L."/>
            <person name="Davenport K.W."/>
            <person name="Daligault H."/>
            <person name="Chain P.S."/>
            <person name="Chen A."/>
            <person name="Mavromatis K."/>
            <person name="Markowitz V."/>
            <person name="Szeto E."/>
            <person name="Mikhailova N."/>
            <person name="Pati A."/>
            <person name="Wagner M."/>
            <person name="Woyke T."/>
            <person name="Ollivier B."/>
            <person name="Klenk H.P."/>
            <person name="Spring S."/>
            <person name="Loy A."/>
        </authorList>
    </citation>
    <scope>NUCLEOTIDE SEQUENCE [LARGE SCALE GENOMIC DNA]</scope>
    <source>
        <strain evidence="2">ATCC 19365 / DSM 765 / NCIMB 8382 / VKM B-1628</strain>
    </source>
</reference>
<protein>
    <submittedName>
        <fullName evidence="1">Uncharacterized protein</fullName>
    </submittedName>
</protein>